<dbReference type="PATRIC" id="fig|665004.4.peg.1355"/>
<evidence type="ECO:0000313" key="2">
    <source>
        <dbReference type="EMBL" id="KUP97134.1"/>
    </source>
</evidence>
<sequence>MVVTIPPPKEELNPSAAETTDRPQPVAVVRPVFRRSGQPVPLPRTGTLVNSPDDEDDEDDGGPEWLRPPQR</sequence>
<proteinExistence type="predicted"/>
<evidence type="ECO:0000256" key="1">
    <source>
        <dbReference type="SAM" id="MobiDB-lite"/>
    </source>
</evidence>
<dbReference type="AlphaFoldDB" id="A0A147KIJ6"/>
<reference evidence="3" key="1">
    <citation type="journal article" date="2017" name="Acta Aliment.">
        <title>Plant polysaccharide degrading enzyme system of Thermpbifida cellulosilytica TB100 revealed by de novo genome project data.</title>
        <authorList>
            <person name="Toth A."/>
            <person name="Baka E."/>
            <person name="Luzics S."/>
            <person name="Bata-Vidacs I."/>
            <person name="Nagy I."/>
            <person name="Balint B."/>
            <person name="Herceg R."/>
            <person name="Olasz F."/>
            <person name="Wilk T."/>
            <person name="Nagy T."/>
            <person name="Kriszt B."/>
            <person name="Nagy I."/>
            <person name="Kukolya J."/>
        </authorList>
    </citation>
    <scope>NUCLEOTIDE SEQUENCE [LARGE SCALE GENOMIC DNA]</scope>
    <source>
        <strain evidence="3">TB100</strain>
    </source>
</reference>
<dbReference type="STRING" id="665004.AC529_08450"/>
<dbReference type="RefSeq" id="WP_068754294.1">
    <property type="nucleotide sequence ID" value="NZ_KQ950180.1"/>
</dbReference>
<dbReference type="Proteomes" id="UP000074382">
    <property type="component" value="Unassembled WGS sequence"/>
</dbReference>
<feature type="region of interest" description="Disordered" evidence="1">
    <location>
        <begin position="1"/>
        <end position="71"/>
    </location>
</feature>
<accession>A0A147KIJ6</accession>
<dbReference type="EMBL" id="LGEM01000037">
    <property type="protein sequence ID" value="KUP97134.1"/>
    <property type="molecule type" value="Genomic_DNA"/>
</dbReference>
<comment type="caution">
    <text evidence="2">The sequence shown here is derived from an EMBL/GenBank/DDBJ whole genome shotgun (WGS) entry which is preliminary data.</text>
</comment>
<organism evidence="2 3">
    <name type="scientific">Thermobifida cellulosilytica TB100</name>
    <dbReference type="NCBI Taxonomy" id="665004"/>
    <lineage>
        <taxon>Bacteria</taxon>
        <taxon>Bacillati</taxon>
        <taxon>Actinomycetota</taxon>
        <taxon>Actinomycetes</taxon>
        <taxon>Streptosporangiales</taxon>
        <taxon>Nocardiopsidaceae</taxon>
        <taxon>Thermobifida</taxon>
    </lineage>
</organism>
<evidence type="ECO:0000313" key="3">
    <source>
        <dbReference type="Proteomes" id="UP000074382"/>
    </source>
</evidence>
<protein>
    <submittedName>
        <fullName evidence="2">Uncharacterized protein</fullName>
    </submittedName>
</protein>
<name>A0A147KIJ6_THECS</name>
<gene>
    <name evidence="2" type="ORF">AC529_08450</name>
</gene>
<feature type="compositionally biased region" description="Acidic residues" evidence="1">
    <location>
        <begin position="52"/>
        <end position="62"/>
    </location>
</feature>
<keyword evidence="3" id="KW-1185">Reference proteome</keyword>